<accession>A0A0B0NZI0</accession>
<evidence type="ECO:0000313" key="3">
    <source>
        <dbReference type="Proteomes" id="UP000032142"/>
    </source>
</evidence>
<sequence length="20" mass="2305">MPVYSAIRKTYRTSTSTQIT</sequence>
<dbReference type="EMBL" id="KN414223">
    <property type="protein sequence ID" value="KHG19878.1"/>
    <property type="molecule type" value="Genomic_DNA"/>
</dbReference>
<proteinExistence type="predicted"/>
<reference evidence="3" key="1">
    <citation type="submission" date="2014-09" db="EMBL/GenBank/DDBJ databases">
        <authorList>
            <person name="Mudge J."/>
            <person name="Ramaraj T."/>
            <person name="Lindquist I.E."/>
            <person name="Bharti A.K."/>
            <person name="Sundararajan A."/>
            <person name="Cameron C.T."/>
            <person name="Woodward J.E."/>
            <person name="May G.D."/>
            <person name="Brubaker C."/>
            <person name="Broadhvest J."/>
            <person name="Wilkins T.A."/>
        </authorList>
    </citation>
    <scope>NUCLEOTIDE SEQUENCE</scope>
    <source>
        <strain evidence="3">cv. AKA8401</strain>
    </source>
</reference>
<gene>
    <name evidence="2" type="ORF">F383_24653</name>
</gene>
<dbReference type="AlphaFoldDB" id="A0A0B0NZI0"/>
<name>A0A0B0NZI0_GOSAR</name>
<dbReference type="Proteomes" id="UP000032142">
    <property type="component" value="Unassembled WGS sequence"/>
</dbReference>
<evidence type="ECO:0000313" key="2">
    <source>
        <dbReference type="EMBL" id="KHG19878.1"/>
    </source>
</evidence>
<organism evidence="2 3">
    <name type="scientific">Gossypium arboreum</name>
    <name type="common">Tree cotton</name>
    <name type="synonym">Gossypium nanking</name>
    <dbReference type="NCBI Taxonomy" id="29729"/>
    <lineage>
        <taxon>Eukaryota</taxon>
        <taxon>Viridiplantae</taxon>
        <taxon>Streptophyta</taxon>
        <taxon>Embryophyta</taxon>
        <taxon>Tracheophyta</taxon>
        <taxon>Spermatophyta</taxon>
        <taxon>Magnoliopsida</taxon>
        <taxon>eudicotyledons</taxon>
        <taxon>Gunneridae</taxon>
        <taxon>Pentapetalae</taxon>
        <taxon>rosids</taxon>
        <taxon>malvids</taxon>
        <taxon>Malvales</taxon>
        <taxon>Malvaceae</taxon>
        <taxon>Malvoideae</taxon>
        <taxon>Gossypium</taxon>
    </lineage>
</organism>
<keyword evidence="3" id="KW-1185">Reference proteome</keyword>
<evidence type="ECO:0000256" key="1">
    <source>
        <dbReference type="SAM" id="MobiDB-lite"/>
    </source>
</evidence>
<feature type="region of interest" description="Disordered" evidence="1">
    <location>
        <begin position="1"/>
        <end position="20"/>
    </location>
</feature>
<protein>
    <submittedName>
        <fullName evidence="2">Uncharacterized protein</fullName>
    </submittedName>
</protein>